<keyword evidence="2" id="KW-0547">Nucleotide-binding</keyword>
<dbReference type="PANTHER" id="PTHR47958">
    <property type="entry name" value="ATP-DEPENDENT RNA HELICASE DBP3"/>
    <property type="match status" value="1"/>
</dbReference>
<sequence>LRDLAKCLYGGAPKGPQLRELDHGTDIVVATPSRLNDILEVKRLSLNEADRMLDMGSEPQIRKIANAVLTRHKTLMYAATWPKEVQKSAADFMVDPVPSQHWKY</sequence>
<dbReference type="PROSITE" id="PS51192">
    <property type="entry name" value="HELICASE_ATP_BIND_1"/>
    <property type="match status" value="1"/>
</dbReference>
<organism evidence="5 6">
    <name type="scientific">Ambrosia artemisiifolia</name>
    <name type="common">Common ragweed</name>
    <dbReference type="NCBI Taxonomy" id="4212"/>
    <lineage>
        <taxon>Eukaryota</taxon>
        <taxon>Viridiplantae</taxon>
        <taxon>Streptophyta</taxon>
        <taxon>Embryophyta</taxon>
        <taxon>Tracheophyta</taxon>
        <taxon>Spermatophyta</taxon>
        <taxon>Magnoliopsida</taxon>
        <taxon>eudicotyledons</taxon>
        <taxon>Gunneridae</taxon>
        <taxon>Pentapetalae</taxon>
        <taxon>asterids</taxon>
        <taxon>campanulids</taxon>
        <taxon>Asterales</taxon>
        <taxon>Asteraceae</taxon>
        <taxon>Asteroideae</taxon>
        <taxon>Heliantheae alliance</taxon>
        <taxon>Heliantheae</taxon>
        <taxon>Ambrosia</taxon>
    </lineage>
</organism>
<feature type="domain" description="Helicase ATP-binding" evidence="4">
    <location>
        <begin position="1"/>
        <end position="99"/>
    </location>
</feature>
<evidence type="ECO:0000259" key="4">
    <source>
        <dbReference type="PROSITE" id="PS51192"/>
    </source>
</evidence>
<dbReference type="InterPro" id="IPR011545">
    <property type="entry name" value="DEAD/DEAH_box_helicase_dom"/>
</dbReference>
<dbReference type="InterPro" id="IPR027417">
    <property type="entry name" value="P-loop_NTPase"/>
</dbReference>
<keyword evidence="3" id="KW-0694">RNA-binding</keyword>
<keyword evidence="6" id="KW-1185">Reference proteome</keyword>
<dbReference type="GO" id="GO:0004386">
    <property type="term" value="F:helicase activity"/>
    <property type="evidence" value="ECO:0007669"/>
    <property type="project" value="UniProtKB-KW"/>
</dbReference>
<dbReference type="Pfam" id="PF00270">
    <property type="entry name" value="DEAD"/>
    <property type="match status" value="1"/>
</dbReference>
<dbReference type="EMBL" id="JAMZMK010010094">
    <property type="protein sequence ID" value="KAI7733049.1"/>
    <property type="molecule type" value="Genomic_DNA"/>
</dbReference>
<evidence type="ECO:0000313" key="6">
    <source>
        <dbReference type="Proteomes" id="UP001206925"/>
    </source>
</evidence>
<keyword evidence="2" id="KW-0347">Helicase</keyword>
<evidence type="ECO:0000313" key="5">
    <source>
        <dbReference type="EMBL" id="KAI7733049.1"/>
    </source>
</evidence>
<comment type="caution">
    <text evidence="5">The sequence shown here is derived from an EMBL/GenBank/DDBJ whole genome shotgun (WGS) entry which is preliminary data.</text>
</comment>
<dbReference type="GO" id="GO:0005524">
    <property type="term" value="F:ATP binding"/>
    <property type="evidence" value="ECO:0007669"/>
    <property type="project" value="InterPro"/>
</dbReference>
<evidence type="ECO:0000256" key="2">
    <source>
        <dbReference type="ARBA" id="ARBA00022806"/>
    </source>
</evidence>
<dbReference type="AlphaFoldDB" id="A0AAD5C1B2"/>
<feature type="non-terminal residue" evidence="5">
    <location>
        <position position="104"/>
    </location>
</feature>
<dbReference type="Proteomes" id="UP001206925">
    <property type="component" value="Unassembled WGS sequence"/>
</dbReference>
<gene>
    <name evidence="5" type="ORF">M8C21_033406</name>
</gene>
<evidence type="ECO:0000256" key="3">
    <source>
        <dbReference type="ARBA" id="ARBA00022884"/>
    </source>
</evidence>
<keyword evidence="1" id="KW-0378">Hydrolase</keyword>
<dbReference type="GO" id="GO:0003723">
    <property type="term" value="F:RNA binding"/>
    <property type="evidence" value="ECO:0007669"/>
    <property type="project" value="UniProtKB-KW"/>
</dbReference>
<name>A0AAD5C1B2_AMBAR</name>
<dbReference type="SUPFAM" id="SSF52540">
    <property type="entry name" value="P-loop containing nucleoside triphosphate hydrolases"/>
    <property type="match status" value="1"/>
</dbReference>
<evidence type="ECO:0000256" key="1">
    <source>
        <dbReference type="ARBA" id="ARBA00022801"/>
    </source>
</evidence>
<reference evidence="5" key="1">
    <citation type="submission" date="2022-06" db="EMBL/GenBank/DDBJ databases">
        <title>Uncovering the hologenomic basis of an extraordinary plant invasion.</title>
        <authorList>
            <person name="Bieker V.C."/>
            <person name="Martin M.D."/>
            <person name="Gilbert T."/>
            <person name="Hodgins K."/>
            <person name="Battlay P."/>
            <person name="Petersen B."/>
            <person name="Wilson J."/>
        </authorList>
    </citation>
    <scope>NUCLEOTIDE SEQUENCE</scope>
    <source>
        <strain evidence="5">AA19_3_7</strain>
        <tissue evidence="5">Leaf</tissue>
    </source>
</reference>
<keyword evidence="2" id="KW-0067">ATP-binding</keyword>
<dbReference type="InterPro" id="IPR014001">
    <property type="entry name" value="Helicase_ATP-bd"/>
</dbReference>
<accession>A0AAD5C1B2</accession>
<dbReference type="GO" id="GO:0016787">
    <property type="term" value="F:hydrolase activity"/>
    <property type="evidence" value="ECO:0007669"/>
    <property type="project" value="UniProtKB-KW"/>
</dbReference>
<dbReference type="Gene3D" id="3.40.50.300">
    <property type="entry name" value="P-loop containing nucleotide triphosphate hydrolases"/>
    <property type="match status" value="1"/>
</dbReference>
<protein>
    <recommendedName>
        <fullName evidence="4">Helicase ATP-binding domain-containing protein</fullName>
    </recommendedName>
</protein>
<proteinExistence type="predicted"/>